<evidence type="ECO:0000256" key="14">
    <source>
        <dbReference type="ARBA" id="ARBA00048988"/>
    </source>
</evidence>
<protein>
    <recommendedName>
        <fullName evidence="15">RecBCD enzyme subunit RecB</fullName>
        <ecNumber evidence="15">3.1.11.5</ecNumber>
        <ecNumber evidence="15">5.6.2.4</ecNumber>
    </recommendedName>
    <alternativeName>
        <fullName evidence="15">DNA 3'-5' helicase subunit RecB</fullName>
    </alternativeName>
    <alternativeName>
        <fullName evidence="15">Exonuclease V subunit RecB</fullName>
        <shortName evidence="15">ExoV subunit RecB</shortName>
    </alternativeName>
    <alternativeName>
        <fullName evidence="15">Helicase/nuclease RecBCD subunit RecB</fullName>
    </alternativeName>
</protein>
<dbReference type="InterPro" id="IPR038726">
    <property type="entry name" value="PDDEXK_AddAB-type"/>
</dbReference>
<feature type="binding site" evidence="15">
    <location>
        <position position="1020"/>
    </location>
    <ligand>
        <name>Mg(2+)</name>
        <dbReference type="ChEBI" id="CHEBI:18420"/>
    </ligand>
</feature>
<comment type="miscellaneous">
    <text evidence="15">In the RecBCD complex, RecB has a slow 3'-5' helicase, an exonuclease activity and loads RecA onto ssDNA, RecD has a fast 5'-3' helicase activity, while RecC stimulates the ATPase and processivity of the RecB helicase and contributes to recognition of the Chi site.</text>
</comment>
<keyword evidence="12 15" id="KW-0413">Isomerase</keyword>
<keyword evidence="8 15" id="KW-0067">ATP-binding</keyword>
<dbReference type="InterPro" id="IPR027417">
    <property type="entry name" value="P-loop_NTPase"/>
</dbReference>
<feature type="domain" description="UvrD-like helicase ATP-binding" evidence="17">
    <location>
        <begin position="7"/>
        <end position="480"/>
    </location>
</feature>
<feature type="binding site" evidence="15">
    <location>
        <position position="1163"/>
    </location>
    <ligand>
        <name>Mg(2+)</name>
        <dbReference type="ChEBI" id="CHEBI:18420"/>
    </ligand>
</feature>
<name>A0ABY8SS85_9BURK</name>
<feature type="active site" description="For nuclease activity" evidence="15">
    <location>
        <position position="1163"/>
    </location>
</feature>
<keyword evidence="9 15" id="KW-0460">Magnesium</keyword>
<dbReference type="GO" id="GO:0008854">
    <property type="term" value="F:exodeoxyribonuclease V activity"/>
    <property type="evidence" value="ECO:0007669"/>
    <property type="project" value="UniProtKB-EC"/>
</dbReference>
<accession>A0ABY8SS85</accession>
<comment type="catalytic activity">
    <reaction evidence="15">
        <text>Exonucleolytic cleavage (in the presence of ATP) in either 5'- to 3'- or 3'- to 5'-direction to yield 5'-phosphooligonucleotides.</text>
        <dbReference type="EC" id="3.1.11.5"/>
    </reaction>
</comment>
<evidence type="ECO:0000256" key="11">
    <source>
        <dbReference type="ARBA" id="ARBA00023204"/>
    </source>
</evidence>
<dbReference type="SUPFAM" id="SSF52980">
    <property type="entry name" value="Restriction endonuclease-like"/>
    <property type="match status" value="1"/>
</dbReference>
<keyword evidence="4 15" id="KW-0227">DNA damage</keyword>
<dbReference type="PANTHER" id="PTHR11070:SF23">
    <property type="entry name" value="RECBCD ENZYME SUBUNIT RECB"/>
    <property type="match status" value="1"/>
</dbReference>
<keyword evidence="5 15" id="KW-0378">Hydrolase</keyword>
<keyword evidence="3 15" id="KW-0547">Nucleotide-binding</keyword>
<comment type="catalytic activity">
    <reaction evidence="13 15">
        <text>Couples ATP hydrolysis with the unwinding of duplex DNA by translocating in the 3'-5' direction.</text>
        <dbReference type="EC" id="5.6.2.4"/>
    </reaction>
</comment>
<evidence type="ECO:0000259" key="18">
    <source>
        <dbReference type="PROSITE" id="PS51217"/>
    </source>
</evidence>
<dbReference type="Gene3D" id="3.40.50.300">
    <property type="entry name" value="P-loop containing nucleotide triphosphate hydrolases"/>
    <property type="match status" value="2"/>
</dbReference>
<comment type="similarity">
    <text evidence="15">Belongs to the helicase family. UvrD subfamily.</text>
</comment>
<feature type="region of interest" description="Nuclease activity, interacts with RecD and RecA" evidence="15">
    <location>
        <begin position="945"/>
        <end position="1266"/>
    </location>
</feature>
<sequence>MSAPAQQVSSHVLQPLQFPLWGSRLIEASAGTGKTWTIAALYLRLVLGHGAENGFARPLTPPEILVMTFTRAATRELSDRVRARLIEAVQCFRGEAEPEAHDQFLRDLRDAYAPGAERDKAAWRLDMAAQCMDDAAIHTIDAWCQRMLREHAFDSGNLFDETLEADESQRQLEAAQDYWRQQCYPLSGEVLEEVLKVWPSVNALVKDMQSLLRENVPHTHADLQLGSLVDTALQQQKAQLQALSEGWADKALRLEDWLDGQLANNKSAWNGLKLRQANYKGWLKTLRDWAAAPNLALEQALKTGAKRLIPAGLDEARKGDAPVDLPPESQALEQLLLQLAAIPSFASQLRLHAAQHVQQRLLWIKRQAGTFGFADMLQRLDTALAGDNGAALRDSILAQYPAALIDEFQDTSPLQYRLFDQVYRTAHNAEDRARDSALLLIGDPKQSIYGFRGADIYSYLQARQSTEGRHYVLDTNYRSTEALVDAVNQWFAQAEQRPGEGAFMFRAGHSNPLPFEPVKAQGRGEMLVQASQPVPALTIAWDGSGGEPLSNDEIRRRGAEFCASQIVHWLMDETAGFARKGQELQRIRPADIAVLVRTGKEAAAVRRALAKRSVASVYLSDQDSVFASGEAQDLLLWLRAVAAPLDGLAVRAGLATPMMDLSFDELAWLASDDEAFDARSEQMKELHSVWLRLGVLAMLRQTLYRFNLPARWLLKTGGERRLTNYLHLAELLQSAGAQLEGEQALIRWLATQIESPGATGDAQIVRLESDADLVKVVTIHKSKGLEYPVVCLPFGGSFRSLDNKAAYLSLPVQGEYGPARELVLDYDGAQLARADKERLREDLRLLYVALTRPRHALWMGLAPMKRGHSKSCANEQGAAGYLLAGDASQSVAGWRASIEILSQQCAHISVLDLPPELPLLQRYVPAQELPALQGAPVYTAEFDRRWGIGSFSSLTRAMAAPSLPVLAVAAISPAEDERQMQREEDSLLDLSALPMTAGARSSAAVWHRFMRGPVVGNFLHDQMEWLAGEGFALSEQDDAEVSDPVNASLSTRLSTRLLRRCERAGRKDQAADVLQWLRAVVHQPLRPLGVTLADLGAQDALLAEMEFWLPAQRLSAQRIDVLCREHILPGQPRPVLPERELHGMLMGFADLVFCHAGRYWVLDYKTNHLGSEAAAYTPDALAGAMLEHRYDVQAALYLLALHRLLQSRLGDAYEPAQHLGGALYFFMRGIDGEAQGMHVLPAPLALLQALDALLGGSAEPVQEMLP</sequence>
<feature type="region of interest" description="DNA-binding and helicase activity, interacts with RecC" evidence="15">
    <location>
        <begin position="1"/>
        <end position="884"/>
    </location>
</feature>
<evidence type="ECO:0000256" key="6">
    <source>
        <dbReference type="ARBA" id="ARBA00022806"/>
    </source>
</evidence>
<evidence type="ECO:0000256" key="10">
    <source>
        <dbReference type="ARBA" id="ARBA00023125"/>
    </source>
</evidence>
<dbReference type="HAMAP" id="MF_01485">
    <property type="entry name" value="RecB"/>
    <property type="match status" value="1"/>
</dbReference>
<dbReference type="PROSITE" id="PS51198">
    <property type="entry name" value="UVRD_HELICASE_ATP_BIND"/>
    <property type="match status" value="1"/>
</dbReference>
<evidence type="ECO:0000313" key="19">
    <source>
        <dbReference type="EMBL" id="WHS65908.1"/>
    </source>
</evidence>
<dbReference type="SUPFAM" id="SSF52540">
    <property type="entry name" value="P-loop containing nucleoside triphosphate hydrolases"/>
    <property type="match status" value="1"/>
</dbReference>
<evidence type="ECO:0000256" key="4">
    <source>
        <dbReference type="ARBA" id="ARBA00022763"/>
    </source>
</evidence>
<comment type="subunit">
    <text evidence="15">Heterotrimer of RecB, RecC and RecD. All subunits contribute to DNA-binding. Interacts with RecA.</text>
</comment>
<dbReference type="InterPro" id="IPR014016">
    <property type="entry name" value="UvrD-like_ATP-bd"/>
</dbReference>
<evidence type="ECO:0000313" key="20">
    <source>
        <dbReference type="Proteomes" id="UP001240697"/>
    </source>
</evidence>
<feature type="binding site" evidence="15">
    <location>
        <position position="1150"/>
    </location>
    <ligand>
        <name>Mg(2+)</name>
        <dbReference type="ChEBI" id="CHEBI:18420"/>
    </ligand>
</feature>
<dbReference type="InterPro" id="IPR014017">
    <property type="entry name" value="DNA_helicase_UvrD-like_C"/>
</dbReference>
<keyword evidence="20" id="KW-1185">Reference proteome</keyword>
<evidence type="ECO:0000256" key="12">
    <source>
        <dbReference type="ARBA" id="ARBA00023235"/>
    </source>
</evidence>
<evidence type="ECO:0000256" key="1">
    <source>
        <dbReference type="ARBA" id="ARBA00022722"/>
    </source>
</evidence>
<dbReference type="Pfam" id="PF13361">
    <property type="entry name" value="UvrD_C"/>
    <property type="match status" value="2"/>
</dbReference>
<evidence type="ECO:0000256" key="5">
    <source>
        <dbReference type="ARBA" id="ARBA00022801"/>
    </source>
</evidence>
<evidence type="ECO:0000256" key="7">
    <source>
        <dbReference type="ARBA" id="ARBA00022839"/>
    </source>
</evidence>
<comment type="domain">
    <text evidence="15">The N-terminal DNA-binding domain is a ssDNA-dependent ATPase and has ATP-dependent 3'-5' helicase function. This domain interacts with RecC.</text>
</comment>
<comment type="domain">
    <text evidence="15">The C-terminal domain has nuclease activity and interacts with RecD. It interacts with RecA, facilitating its loading onto ssDNA.</text>
</comment>
<organism evidence="19 20">
    <name type="scientific">Comamonas resistens</name>
    <dbReference type="NCBI Taxonomy" id="3046670"/>
    <lineage>
        <taxon>Bacteria</taxon>
        <taxon>Pseudomonadati</taxon>
        <taxon>Pseudomonadota</taxon>
        <taxon>Betaproteobacteria</taxon>
        <taxon>Burkholderiales</taxon>
        <taxon>Comamonadaceae</taxon>
        <taxon>Comamonas</taxon>
    </lineage>
</organism>
<dbReference type="EC" id="5.6.2.4" evidence="15"/>
<dbReference type="Gene3D" id="1.10.486.10">
    <property type="entry name" value="PCRA, domain 4"/>
    <property type="match status" value="1"/>
</dbReference>
<feature type="binding site" evidence="16">
    <location>
        <begin position="28"/>
        <end position="35"/>
    </location>
    <ligand>
        <name>ATP</name>
        <dbReference type="ChEBI" id="CHEBI:30616"/>
    </ligand>
</feature>
<comment type="function">
    <text evidence="15">A helicase/nuclease that prepares dsDNA breaks (DSB) for recombinational DNA repair. Binds to DSBs and unwinds DNA via a highly rapid and processive ATP-dependent bidirectional helicase activity. Unwinds dsDNA until it encounters a Chi (crossover hotspot instigator) sequence from the 3' direction. Cuts ssDNA a few nucleotides 3' to the Chi site. The properties and activities of the enzyme are changed at Chi. The Chi-altered holoenzyme produces a long 3'-ssDNA overhang and facilitates RecA-binding to the ssDNA for homologous DNA recombination and repair. Holoenzyme degrades any linearized DNA that is unable to undergo homologous recombination. In the holoenzyme this subunit contributes ATPase, 3'-5' helicase, exonuclease activity and loads RecA onto ssDNA.</text>
</comment>
<keyword evidence="1 15" id="KW-0540">Nuclease</keyword>
<dbReference type="InterPro" id="IPR000212">
    <property type="entry name" value="DNA_helicase_UvrD/REP"/>
</dbReference>
<dbReference type="NCBIfam" id="TIGR00609">
    <property type="entry name" value="recB"/>
    <property type="match status" value="1"/>
</dbReference>
<keyword evidence="7 15" id="KW-0269">Exonuclease</keyword>
<dbReference type="EMBL" id="CP125947">
    <property type="protein sequence ID" value="WHS65908.1"/>
    <property type="molecule type" value="Genomic_DNA"/>
</dbReference>
<evidence type="ECO:0000256" key="2">
    <source>
        <dbReference type="ARBA" id="ARBA00022723"/>
    </source>
</evidence>
<keyword evidence="2 15" id="KW-0479">Metal-binding</keyword>
<dbReference type="Pfam" id="PF00580">
    <property type="entry name" value="UvrD-helicase"/>
    <property type="match status" value="1"/>
</dbReference>
<dbReference type="EC" id="3.1.11.5" evidence="15"/>
<gene>
    <name evidence="15 19" type="primary">recB</name>
    <name evidence="19" type="ORF">QMY55_01755</name>
</gene>
<proteinExistence type="inferred from homology"/>
<evidence type="ECO:0000256" key="13">
    <source>
        <dbReference type="ARBA" id="ARBA00034617"/>
    </source>
</evidence>
<keyword evidence="10 15" id="KW-0238">DNA-binding</keyword>
<evidence type="ECO:0000256" key="9">
    <source>
        <dbReference type="ARBA" id="ARBA00022842"/>
    </source>
</evidence>
<evidence type="ECO:0000256" key="15">
    <source>
        <dbReference type="HAMAP-Rule" id="MF_01485"/>
    </source>
</evidence>
<comment type="cofactor">
    <cofactor evidence="15">
        <name>Mg(2+)</name>
        <dbReference type="ChEBI" id="CHEBI:18420"/>
    </cofactor>
    <text evidence="15">Binds 1 Mg(2+) ion per subunit.</text>
</comment>
<reference evidence="19 20" key="1">
    <citation type="submission" date="2023-05" db="EMBL/GenBank/DDBJ databases">
        <authorList>
            <person name="Yin Y."/>
            <person name="Lu Z."/>
        </authorList>
    </citation>
    <scope>NUCLEOTIDE SEQUENCE [LARGE SCALE GENOMIC DNA]</scope>
    <source>
        <strain evidence="19 20">ZM22</strain>
    </source>
</reference>
<keyword evidence="11 15" id="KW-0234">DNA repair</keyword>
<feature type="domain" description="UvrD-like helicase C-terminal" evidence="18">
    <location>
        <begin position="481"/>
        <end position="784"/>
    </location>
</feature>
<dbReference type="Proteomes" id="UP001240697">
    <property type="component" value="Chromosome"/>
</dbReference>
<dbReference type="Pfam" id="PF12705">
    <property type="entry name" value="PDDEXK_1"/>
    <property type="match status" value="1"/>
</dbReference>
<dbReference type="Gene3D" id="1.10.3170.10">
    <property type="entry name" value="Recbcd, chain B, domain 2"/>
    <property type="match status" value="1"/>
</dbReference>
<dbReference type="CDD" id="cd22352">
    <property type="entry name" value="RecB_C-like"/>
    <property type="match status" value="1"/>
</dbReference>
<keyword evidence="6 15" id="KW-0347">Helicase</keyword>
<dbReference type="InterPro" id="IPR004586">
    <property type="entry name" value="RecB"/>
</dbReference>
<dbReference type="InterPro" id="IPR011604">
    <property type="entry name" value="PDDEXK-like_dom_sf"/>
</dbReference>
<evidence type="ECO:0000256" key="3">
    <source>
        <dbReference type="ARBA" id="ARBA00022741"/>
    </source>
</evidence>
<dbReference type="Gene3D" id="3.90.320.10">
    <property type="match status" value="1"/>
</dbReference>
<evidence type="ECO:0000259" key="17">
    <source>
        <dbReference type="PROSITE" id="PS51198"/>
    </source>
</evidence>
<evidence type="ECO:0000256" key="8">
    <source>
        <dbReference type="ARBA" id="ARBA00022840"/>
    </source>
</evidence>
<dbReference type="PANTHER" id="PTHR11070">
    <property type="entry name" value="UVRD / RECB / PCRA DNA HELICASE FAMILY MEMBER"/>
    <property type="match status" value="1"/>
</dbReference>
<dbReference type="RefSeq" id="WP_283487001.1">
    <property type="nucleotide sequence ID" value="NZ_CP125947.1"/>
</dbReference>
<comment type="catalytic activity">
    <reaction evidence="14 15">
        <text>ATP + H2O = ADP + phosphate + H(+)</text>
        <dbReference type="Rhea" id="RHEA:13065"/>
        <dbReference type="ChEBI" id="CHEBI:15377"/>
        <dbReference type="ChEBI" id="CHEBI:15378"/>
        <dbReference type="ChEBI" id="CHEBI:30616"/>
        <dbReference type="ChEBI" id="CHEBI:43474"/>
        <dbReference type="ChEBI" id="CHEBI:456216"/>
        <dbReference type="EC" id="5.6.2.4"/>
    </reaction>
</comment>
<evidence type="ECO:0000256" key="16">
    <source>
        <dbReference type="PROSITE-ProRule" id="PRU00560"/>
    </source>
</evidence>
<dbReference type="InterPro" id="IPR011335">
    <property type="entry name" value="Restrct_endonuc-II-like"/>
</dbReference>
<dbReference type="PROSITE" id="PS51217">
    <property type="entry name" value="UVRD_HELICASE_CTER"/>
    <property type="match status" value="1"/>
</dbReference>